<dbReference type="InterPro" id="IPR013216">
    <property type="entry name" value="Methyltransf_11"/>
</dbReference>
<dbReference type="PANTHER" id="PTHR43861">
    <property type="entry name" value="TRANS-ACONITATE 2-METHYLTRANSFERASE-RELATED"/>
    <property type="match status" value="1"/>
</dbReference>
<dbReference type="EMBL" id="JBHUEM010000045">
    <property type="protein sequence ID" value="MFD1738435.1"/>
    <property type="molecule type" value="Genomic_DNA"/>
</dbReference>
<sequence>MFEWHKEAQKKWDDRADYWNQNSQEMWDEGSRSTILPFFKKHVQSPCKVLDVGCGDGYGSYKLNQNGYYVTGLDISGQMIEKAKTRGETNKLNFVQGDVRELAFSNHEFDAIMAINSLEWTEVPLKALLELKRVVKLGGYLCIGLLGPTAMPRANSFPRLYEEEVICNTMMPWELEQLATENGLTVIDGHGVYKKDVTTRHLEGLPNQMKQALTFMWVFMMRKNEALEK</sequence>
<feature type="domain" description="Methyltransferase type 11" evidence="1">
    <location>
        <begin position="50"/>
        <end position="143"/>
    </location>
</feature>
<organism evidence="2 3">
    <name type="scientific">Bacillus salitolerans</name>
    <dbReference type="NCBI Taxonomy" id="1437434"/>
    <lineage>
        <taxon>Bacteria</taxon>
        <taxon>Bacillati</taxon>
        <taxon>Bacillota</taxon>
        <taxon>Bacilli</taxon>
        <taxon>Bacillales</taxon>
        <taxon>Bacillaceae</taxon>
        <taxon>Bacillus</taxon>
    </lineage>
</organism>
<dbReference type="GO" id="GO:0061542">
    <property type="term" value="F:3-demethylubiquinol 3-O-methyltransferase activity"/>
    <property type="evidence" value="ECO:0007669"/>
    <property type="project" value="UniProtKB-EC"/>
</dbReference>
<dbReference type="Gene3D" id="3.40.50.150">
    <property type="entry name" value="Vaccinia Virus protein VP39"/>
    <property type="match status" value="1"/>
</dbReference>
<protein>
    <submittedName>
        <fullName evidence="2">Class I SAM-dependent methyltransferase</fullName>
        <ecNumber evidence="2">2.1.1.222</ecNumber>
        <ecNumber evidence="2">2.1.1.64</ecNumber>
    </submittedName>
</protein>
<dbReference type="SUPFAM" id="SSF53335">
    <property type="entry name" value="S-adenosyl-L-methionine-dependent methyltransferases"/>
    <property type="match status" value="1"/>
</dbReference>
<evidence type="ECO:0000313" key="2">
    <source>
        <dbReference type="EMBL" id="MFD1738435.1"/>
    </source>
</evidence>
<keyword evidence="3" id="KW-1185">Reference proteome</keyword>
<evidence type="ECO:0000313" key="3">
    <source>
        <dbReference type="Proteomes" id="UP001597214"/>
    </source>
</evidence>
<name>A0ABW4LTK2_9BACI</name>
<evidence type="ECO:0000259" key="1">
    <source>
        <dbReference type="Pfam" id="PF08241"/>
    </source>
</evidence>
<reference evidence="3" key="1">
    <citation type="journal article" date="2019" name="Int. J. Syst. Evol. Microbiol.">
        <title>The Global Catalogue of Microorganisms (GCM) 10K type strain sequencing project: providing services to taxonomists for standard genome sequencing and annotation.</title>
        <authorList>
            <consortium name="The Broad Institute Genomics Platform"/>
            <consortium name="The Broad Institute Genome Sequencing Center for Infectious Disease"/>
            <person name="Wu L."/>
            <person name="Ma J."/>
        </authorList>
    </citation>
    <scope>NUCLEOTIDE SEQUENCE [LARGE SCALE GENOMIC DNA]</scope>
    <source>
        <strain evidence="3">CCUG 49339</strain>
    </source>
</reference>
<dbReference type="GO" id="GO:0102208">
    <property type="term" value="F:2-polyprenyl-6-hydroxyphenol methylase activity"/>
    <property type="evidence" value="ECO:0007669"/>
    <property type="project" value="UniProtKB-EC"/>
</dbReference>
<dbReference type="EC" id="2.1.1.64" evidence="2"/>
<proteinExistence type="predicted"/>
<dbReference type="Proteomes" id="UP001597214">
    <property type="component" value="Unassembled WGS sequence"/>
</dbReference>
<dbReference type="RefSeq" id="WP_377929642.1">
    <property type="nucleotide sequence ID" value="NZ_JBHUEM010000045.1"/>
</dbReference>
<accession>A0ABW4LTK2</accession>
<comment type="caution">
    <text evidence="2">The sequence shown here is derived from an EMBL/GenBank/DDBJ whole genome shotgun (WGS) entry which is preliminary data.</text>
</comment>
<keyword evidence="2" id="KW-0808">Transferase</keyword>
<dbReference type="EC" id="2.1.1.222" evidence="2"/>
<dbReference type="GO" id="GO:0032259">
    <property type="term" value="P:methylation"/>
    <property type="evidence" value="ECO:0007669"/>
    <property type="project" value="UniProtKB-KW"/>
</dbReference>
<dbReference type="InterPro" id="IPR029063">
    <property type="entry name" value="SAM-dependent_MTases_sf"/>
</dbReference>
<dbReference type="CDD" id="cd02440">
    <property type="entry name" value="AdoMet_MTases"/>
    <property type="match status" value="1"/>
</dbReference>
<keyword evidence="2" id="KW-0489">Methyltransferase</keyword>
<dbReference type="Pfam" id="PF08241">
    <property type="entry name" value="Methyltransf_11"/>
    <property type="match status" value="1"/>
</dbReference>
<gene>
    <name evidence="2" type="ORF">ACFSCX_18080</name>
</gene>
<dbReference type="PANTHER" id="PTHR43861:SF1">
    <property type="entry name" value="TRANS-ACONITATE 2-METHYLTRANSFERASE"/>
    <property type="match status" value="1"/>
</dbReference>